<organism evidence="3 4">
    <name type="scientific">Amphibalanus amphitrite</name>
    <name type="common">Striped barnacle</name>
    <name type="synonym">Balanus amphitrite</name>
    <dbReference type="NCBI Taxonomy" id="1232801"/>
    <lineage>
        <taxon>Eukaryota</taxon>
        <taxon>Metazoa</taxon>
        <taxon>Ecdysozoa</taxon>
        <taxon>Arthropoda</taxon>
        <taxon>Crustacea</taxon>
        <taxon>Multicrustacea</taxon>
        <taxon>Cirripedia</taxon>
        <taxon>Thoracica</taxon>
        <taxon>Thoracicalcarea</taxon>
        <taxon>Balanomorpha</taxon>
        <taxon>Balanoidea</taxon>
        <taxon>Balanidae</taxon>
        <taxon>Amphibalaninae</taxon>
        <taxon>Amphibalanus</taxon>
    </lineage>
</organism>
<dbReference type="Proteomes" id="UP000440578">
    <property type="component" value="Unassembled WGS sequence"/>
</dbReference>
<dbReference type="AlphaFoldDB" id="A0A6A4X757"/>
<sequence length="170" mass="18463">MDTSSGAVVQCQKLAALSEDRRDDIFRKCMCMVNPSAEPCVATRLASADQLSSPENGTEPEPEPRDPAEENLINSDVFIYVIVFIVIVYFLTFLYLCMKKRQREAADVEAAGGAGRSRGPRGADDRPPAYEDVVREGAEGGDKNSEPPTYAEVLARSQQLDKLEAGSTGS</sequence>
<evidence type="ECO:0000313" key="4">
    <source>
        <dbReference type="Proteomes" id="UP000440578"/>
    </source>
</evidence>
<keyword evidence="2" id="KW-0472">Membrane</keyword>
<feature type="region of interest" description="Disordered" evidence="1">
    <location>
        <begin position="45"/>
        <end position="69"/>
    </location>
</feature>
<evidence type="ECO:0000313" key="3">
    <source>
        <dbReference type="EMBL" id="KAF0310162.1"/>
    </source>
</evidence>
<proteinExistence type="predicted"/>
<keyword evidence="2" id="KW-1133">Transmembrane helix</keyword>
<keyword evidence="4" id="KW-1185">Reference proteome</keyword>
<evidence type="ECO:0000256" key="1">
    <source>
        <dbReference type="SAM" id="MobiDB-lite"/>
    </source>
</evidence>
<comment type="caution">
    <text evidence="3">The sequence shown here is derived from an EMBL/GenBank/DDBJ whole genome shotgun (WGS) entry which is preliminary data.</text>
</comment>
<keyword evidence="2" id="KW-0812">Transmembrane</keyword>
<gene>
    <name evidence="3" type="ORF">FJT64_018788</name>
</gene>
<feature type="compositionally biased region" description="Basic and acidic residues" evidence="1">
    <location>
        <begin position="121"/>
        <end position="145"/>
    </location>
</feature>
<reference evidence="3 4" key="1">
    <citation type="submission" date="2019-07" db="EMBL/GenBank/DDBJ databases">
        <title>Draft genome assembly of a fouling barnacle, Amphibalanus amphitrite (Darwin, 1854): The first reference genome for Thecostraca.</title>
        <authorList>
            <person name="Kim W."/>
        </authorList>
    </citation>
    <scope>NUCLEOTIDE SEQUENCE [LARGE SCALE GENOMIC DNA]</scope>
    <source>
        <strain evidence="3">SNU_AA5</strain>
        <tissue evidence="3">Soma without cirri and trophi</tissue>
    </source>
</reference>
<name>A0A6A4X757_AMPAM</name>
<protein>
    <submittedName>
        <fullName evidence="3">Uncharacterized protein</fullName>
    </submittedName>
</protein>
<feature type="transmembrane region" description="Helical" evidence="2">
    <location>
        <begin position="77"/>
        <end position="97"/>
    </location>
</feature>
<evidence type="ECO:0000256" key="2">
    <source>
        <dbReference type="SAM" id="Phobius"/>
    </source>
</evidence>
<dbReference type="EMBL" id="VIIS01000340">
    <property type="protein sequence ID" value="KAF0310162.1"/>
    <property type="molecule type" value="Genomic_DNA"/>
</dbReference>
<feature type="region of interest" description="Disordered" evidence="1">
    <location>
        <begin position="109"/>
        <end position="170"/>
    </location>
</feature>
<accession>A0A6A4X757</accession>